<keyword evidence="12" id="KW-0966">Cell projection</keyword>
<dbReference type="GO" id="GO:0005886">
    <property type="term" value="C:plasma membrane"/>
    <property type="evidence" value="ECO:0007669"/>
    <property type="project" value="UniProtKB-SubCell"/>
</dbReference>
<dbReference type="RefSeq" id="WP_028542113.1">
    <property type="nucleotide sequence ID" value="NZ_CP097769.1"/>
</dbReference>
<evidence type="ECO:0000259" key="11">
    <source>
        <dbReference type="Pfam" id="PF20560"/>
    </source>
</evidence>
<keyword evidence="6 9" id="KW-0472">Membrane</keyword>
<gene>
    <name evidence="13" type="ORF">A7312_00180</name>
    <name evidence="12" type="ORF">QDS18_21485</name>
</gene>
<organism evidence="12 15">
    <name type="scientific">Paenibacillus polymyxa</name>
    <name type="common">Bacillus polymyxa</name>
    <dbReference type="NCBI Taxonomy" id="1406"/>
    <lineage>
        <taxon>Bacteria</taxon>
        <taxon>Bacillati</taxon>
        <taxon>Bacillota</taxon>
        <taxon>Bacilli</taxon>
        <taxon>Bacillales</taxon>
        <taxon>Paenibacillaceae</taxon>
        <taxon>Paenibacillus</taxon>
    </lineage>
</organism>
<dbReference type="Proteomes" id="UP001229409">
    <property type="component" value="Unassembled WGS sequence"/>
</dbReference>
<dbReference type="EMBL" id="JARVWT010000011">
    <property type="protein sequence ID" value="MDH2333436.1"/>
    <property type="molecule type" value="Genomic_DNA"/>
</dbReference>
<evidence type="ECO:0000259" key="10">
    <source>
        <dbReference type="Pfam" id="PF01618"/>
    </source>
</evidence>
<dbReference type="EMBL" id="LYND01000111">
    <property type="protein sequence ID" value="ODA09577.1"/>
    <property type="molecule type" value="Genomic_DNA"/>
</dbReference>
<proteinExistence type="inferred from homology"/>
<evidence type="ECO:0000256" key="1">
    <source>
        <dbReference type="ARBA" id="ARBA00004651"/>
    </source>
</evidence>
<sequence length="275" mass="29772">MDITIVLGIIAGIIALIGGFLWEGGEFTGLLQGTSALIVFGGTFAAVVISYPASKLKTIPTALRMAFSREDNPTKQYIEDLVSMAATSRRSGVLALERTSSEHPNAFLREGLQLVIDGTEQEQIKQILELELDAIEHKHEGYAKIFESAGGYAPTMGIIGTVMGLIHVLGSLTEPTALGPSIAVAFIATLYGVASANLIFLPIASKIRAASESEIITMDLLLQGILAIQNGENPKLVRKKLEFFIRSEQNIDHKPPRRSRTEDASPKEDFHESAR</sequence>
<feature type="domain" description="Motility protein A N-terminal" evidence="11">
    <location>
        <begin position="7"/>
        <end position="86"/>
    </location>
</feature>
<dbReference type="NCBIfam" id="NF006583">
    <property type="entry name" value="PRK09109.1"/>
    <property type="match status" value="1"/>
</dbReference>
<dbReference type="InterPro" id="IPR047055">
    <property type="entry name" value="MotA-like"/>
</dbReference>
<dbReference type="GO" id="GO:0071978">
    <property type="term" value="P:bacterial-type flagellum-dependent swarming motility"/>
    <property type="evidence" value="ECO:0007669"/>
    <property type="project" value="InterPro"/>
</dbReference>
<evidence type="ECO:0000256" key="9">
    <source>
        <dbReference type="SAM" id="Phobius"/>
    </source>
</evidence>
<keyword evidence="2" id="KW-1003">Cell membrane</keyword>
<feature type="domain" description="MotA/TolQ/ExbB proton channel" evidence="10">
    <location>
        <begin position="103"/>
        <end position="218"/>
    </location>
</feature>
<feature type="transmembrane region" description="Helical" evidence="9">
    <location>
        <begin position="151"/>
        <end position="170"/>
    </location>
</feature>
<dbReference type="Pfam" id="PF20560">
    <property type="entry name" value="MotA_N"/>
    <property type="match status" value="1"/>
</dbReference>
<evidence type="ECO:0000256" key="3">
    <source>
        <dbReference type="ARBA" id="ARBA00022692"/>
    </source>
</evidence>
<comment type="subcellular location">
    <subcellularLocation>
        <location evidence="1">Cell membrane</location>
        <topology evidence="1">Multi-pass membrane protein</topology>
    </subcellularLocation>
    <subcellularLocation>
        <location evidence="7">Membrane</location>
        <topology evidence="7">Multi-pass membrane protein</topology>
    </subcellularLocation>
</comment>
<keyword evidence="3 9" id="KW-0812">Transmembrane</keyword>
<evidence type="ECO:0000256" key="7">
    <source>
        <dbReference type="RuleBase" id="RU004057"/>
    </source>
</evidence>
<dbReference type="GO" id="GO:0006935">
    <property type="term" value="P:chemotaxis"/>
    <property type="evidence" value="ECO:0007669"/>
    <property type="project" value="InterPro"/>
</dbReference>
<keyword evidence="5 9" id="KW-1133">Transmembrane helix</keyword>
<evidence type="ECO:0000313" key="13">
    <source>
        <dbReference type="EMBL" id="ODA09577.1"/>
    </source>
</evidence>
<feature type="transmembrane region" description="Helical" evidence="9">
    <location>
        <begin position="5"/>
        <end position="22"/>
    </location>
</feature>
<evidence type="ECO:0000256" key="4">
    <source>
        <dbReference type="ARBA" id="ARBA00022779"/>
    </source>
</evidence>
<keyword evidence="12" id="KW-0969">Cilium</keyword>
<comment type="caution">
    <text evidence="12">The sequence shown here is derived from an EMBL/GenBank/DDBJ whole genome shotgun (WGS) entry which is preliminary data.</text>
</comment>
<evidence type="ECO:0000313" key="14">
    <source>
        <dbReference type="Proteomes" id="UP000094974"/>
    </source>
</evidence>
<dbReference type="InterPro" id="IPR002898">
    <property type="entry name" value="MotA_ExbB_proton_chnl"/>
</dbReference>
<keyword evidence="4" id="KW-0283">Flagellar rotation</keyword>
<evidence type="ECO:0000313" key="12">
    <source>
        <dbReference type="EMBL" id="MDH2333436.1"/>
    </source>
</evidence>
<dbReference type="GO" id="GO:0015031">
    <property type="term" value="P:protein transport"/>
    <property type="evidence" value="ECO:0007669"/>
    <property type="project" value="UniProtKB-KW"/>
</dbReference>
<reference evidence="12" key="3">
    <citation type="submission" date="2023-04" db="EMBL/GenBank/DDBJ databases">
        <title>Uncovering the Secrets of Slow-Growing Bacteria in Tropical Savanna Soil through Cultivation and Genomic Analysis.</title>
        <authorList>
            <person name="Goncalves O.S."/>
            <person name="Santana M.F."/>
        </authorList>
    </citation>
    <scope>NUCLEOTIDE SEQUENCE</scope>
    <source>
        <strain evidence="12">ANTI</strain>
    </source>
</reference>
<feature type="transmembrane region" description="Helical" evidence="9">
    <location>
        <begin position="34"/>
        <end position="54"/>
    </location>
</feature>
<feature type="transmembrane region" description="Helical" evidence="9">
    <location>
        <begin position="182"/>
        <end position="204"/>
    </location>
</feature>
<keyword evidence="12" id="KW-0282">Flagellum</keyword>
<comment type="similarity">
    <text evidence="7">Belongs to the exbB/tolQ family.</text>
</comment>
<accession>A0AAJ3J0M8</accession>
<dbReference type="PANTHER" id="PTHR30433:SF3">
    <property type="entry name" value="MOTILITY PROTEIN A"/>
    <property type="match status" value="1"/>
</dbReference>
<dbReference type="Pfam" id="PF01618">
    <property type="entry name" value="MotA_ExbB"/>
    <property type="match status" value="1"/>
</dbReference>
<evidence type="ECO:0000256" key="8">
    <source>
        <dbReference type="SAM" id="MobiDB-lite"/>
    </source>
</evidence>
<dbReference type="AlphaFoldDB" id="A0AAJ3J0M8"/>
<dbReference type="Proteomes" id="UP000094974">
    <property type="component" value="Unassembled WGS sequence"/>
</dbReference>
<evidence type="ECO:0000256" key="6">
    <source>
        <dbReference type="ARBA" id="ARBA00023136"/>
    </source>
</evidence>
<evidence type="ECO:0000313" key="15">
    <source>
        <dbReference type="Proteomes" id="UP001229409"/>
    </source>
</evidence>
<feature type="region of interest" description="Disordered" evidence="8">
    <location>
        <begin position="249"/>
        <end position="275"/>
    </location>
</feature>
<reference evidence="13" key="2">
    <citation type="submission" date="2016-05" db="EMBL/GenBank/DDBJ databases">
        <authorList>
            <person name="Zheng J."/>
            <person name="Timme R."/>
            <person name="Allard M."/>
            <person name="Strain E."/>
            <person name="Luo Y."/>
            <person name="Brown E."/>
        </authorList>
    </citation>
    <scope>NUCLEOTIDE SEQUENCE</scope>
    <source>
        <strain evidence="13">CFSAN034343</strain>
    </source>
</reference>
<keyword evidence="14" id="KW-1185">Reference proteome</keyword>
<reference evidence="14" key="1">
    <citation type="submission" date="2016-05" db="EMBL/GenBank/DDBJ databases">
        <title>Whole genome shotgun sequencing of cultured foodborne pathogen.</title>
        <authorList>
            <person name="Zheng J."/>
            <person name="Timme R."/>
            <person name="Allard M."/>
            <person name="Strain E."/>
            <person name="Luo Y."/>
            <person name="Brown E."/>
        </authorList>
    </citation>
    <scope>NUCLEOTIDE SEQUENCE [LARGE SCALE GENOMIC DNA]</scope>
    <source>
        <strain evidence="14">CFSAN034343</strain>
    </source>
</reference>
<evidence type="ECO:0000256" key="2">
    <source>
        <dbReference type="ARBA" id="ARBA00022475"/>
    </source>
</evidence>
<dbReference type="InterPro" id="IPR046786">
    <property type="entry name" value="MotA_N"/>
</dbReference>
<name>A0AAJ3J0M8_PAEPO</name>
<keyword evidence="7" id="KW-0813">Transport</keyword>
<keyword evidence="7" id="KW-0653">Protein transport</keyword>
<evidence type="ECO:0000256" key="5">
    <source>
        <dbReference type="ARBA" id="ARBA00022989"/>
    </source>
</evidence>
<dbReference type="PANTHER" id="PTHR30433">
    <property type="entry name" value="CHEMOTAXIS PROTEIN MOTA"/>
    <property type="match status" value="1"/>
</dbReference>
<protein>
    <submittedName>
        <fullName evidence="12 13">Flagellar motor protein</fullName>
    </submittedName>
</protein>